<organism evidence="9 10">
    <name type="scientific">Burkholderia multivorans</name>
    <dbReference type="NCBI Taxonomy" id="87883"/>
    <lineage>
        <taxon>Bacteria</taxon>
        <taxon>Pseudomonadati</taxon>
        <taxon>Pseudomonadota</taxon>
        <taxon>Betaproteobacteria</taxon>
        <taxon>Burkholderiales</taxon>
        <taxon>Burkholderiaceae</taxon>
        <taxon>Burkholderia</taxon>
        <taxon>Burkholderia cepacia complex</taxon>
    </lineage>
</organism>
<proteinExistence type="predicted"/>
<evidence type="ECO:0000259" key="8">
    <source>
        <dbReference type="PROSITE" id="PS51384"/>
    </source>
</evidence>
<keyword evidence="5" id="KW-0408">Iron</keyword>
<dbReference type="Gene3D" id="3.40.50.80">
    <property type="entry name" value="Nucleotide-binding domain of ferredoxin-NADP reductase (FNR) module"/>
    <property type="match status" value="1"/>
</dbReference>
<evidence type="ECO:0000256" key="2">
    <source>
        <dbReference type="ARBA" id="ARBA00022714"/>
    </source>
</evidence>
<dbReference type="PANTHER" id="PTHR47354:SF1">
    <property type="entry name" value="CARNITINE MONOOXYGENASE REDUCTASE SUBUNIT"/>
    <property type="match status" value="1"/>
</dbReference>
<dbReference type="InterPro" id="IPR001041">
    <property type="entry name" value="2Fe-2S_ferredoxin-type"/>
</dbReference>
<evidence type="ECO:0000256" key="6">
    <source>
        <dbReference type="ARBA" id="ARBA00023014"/>
    </source>
</evidence>
<dbReference type="Pfam" id="PF00111">
    <property type="entry name" value="Fer2"/>
    <property type="match status" value="1"/>
</dbReference>
<dbReference type="Gene3D" id="2.40.30.10">
    <property type="entry name" value="Translation factors"/>
    <property type="match status" value="1"/>
</dbReference>
<dbReference type="InterPro" id="IPR012675">
    <property type="entry name" value="Beta-grasp_dom_sf"/>
</dbReference>
<evidence type="ECO:0000259" key="7">
    <source>
        <dbReference type="PROSITE" id="PS51085"/>
    </source>
</evidence>
<dbReference type="InterPro" id="IPR050415">
    <property type="entry name" value="MRET"/>
</dbReference>
<dbReference type="InterPro" id="IPR036010">
    <property type="entry name" value="2Fe-2S_ferredoxin-like_sf"/>
</dbReference>
<dbReference type="Gene3D" id="3.10.20.30">
    <property type="match status" value="1"/>
</dbReference>
<dbReference type="SUPFAM" id="SSF52343">
    <property type="entry name" value="Ferredoxin reductase-like, C-terminal NADP-linked domain"/>
    <property type="match status" value="1"/>
</dbReference>
<dbReference type="InterPro" id="IPR039261">
    <property type="entry name" value="FNR_nucleotide-bd"/>
</dbReference>
<keyword evidence="6" id="KW-0411">Iron-sulfur</keyword>
<dbReference type="GO" id="GO:0051537">
    <property type="term" value="F:2 iron, 2 sulfur cluster binding"/>
    <property type="evidence" value="ECO:0007669"/>
    <property type="project" value="UniProtKB-KW"/>
</dbReference>
<name>A0A2S9MNH8_9BURK</name>
<dbReference type="CDD" id="cd06185">
    <property type="entry name" value="PDR_like"/>
    <property type="match status" value="1"/>
</dbReference>
<dbReference type="EMBL" id="PVGH01000060">
    <property type="protein sequence ID" value="PRF60317.1"/>
    <property type="molecule type" value="Genomic_DNA"/>
</dbReference>
<feature type="domain" description="FAD-binding FR-type" evidence="8">
    <location>
        <begin position="5"/>
        <end position="107"/>
    </location>
</feature>
<evidence type="ECO:0000256" key="1">
    <source>
        <dbReference type="ARBA" id="ARBA00022630"/>
    </source>
</evidence>
<evidence type="ECO:0000256" key="3">
    <source>
        <dbReference type="ARBA" id="ARBA00022723"/>
    </source>
</evidence>
<evidence type="ECO:0000313" key="9">
    <source>
        <dbReference type="EMBL" id="PRF60317.1"/>
    </source>
</evidence>
<reference evidence="9 10" key="1">
    <citation type="submission" date="2018-03" db="EMBL/GenBank/DDBJ databases">
        <authorList>
            <person name="Keele B.F."/>
        </authorList>
    </citation>
    <scope>NUCLEOTIDE SEQUENCE [LARGE SCALE GENOMIC DNA]</scope>
    <source>
        <strain evidence="9 10">AU19729</strain>
    </source>
</reference>
<dbReference type="CDD" id="cd00207">
    <property type="entry name" value="fer2"/>
    <property type="match status" value="1"/>
</dbReference>
<sequence>MHDALPVVRVVVSRRIELALGVIGLELTRADGHRLPAFTAGSHIDLHLGNGLVRQYSLTDSGRSSGVYRIAIHRAQDSRGGSRRLHDDLATGDVLAVGLPRNHFGLWPDARRHTFVAGGIGITPIISMIRRCEEIGADWRLLYCARGPEHAAFADELSRFADRVAFLYEARRNLGTLAAFLSNSRDGDHLYCCGPHGLMDAAVSRAAPGYPSHRIHLERFGPTAGTPPERSVGRAFDVTLARTGKTLRVPEHVSLLEALEAVGMALPNACREGMCRTCETRVLRGAIDHRDYVLSDEEREKGASMMICVSRASGDRIELDL</sequence>
<gene>
    <name evidence="9" type="ORF">C6Q15_15420</name>
</gene>
<dbReference type="Proteomes" id="UP000238982">
    <property type="component" value="Unassembled WGS sequence"/>
</dbReference>
<dbReference type="RefSeq" id="WP_105798681.1">
    <property type="nucleotide sequence ID" value="NZ_JAGSWF010000026.1"/>
</dbReference>
<evidence type="ECO:0000313" key="10">
    <source>
        <dbReference type="Proteomes" id="UP000238982"/>
    </source>
</evidence>
<dbReference type="InterPro" id="IPR017927">
    <property type="entry name" value="FAD-bd_FR_type"/>
</dbReference>
<evidence type="ECO:0000256" key="5">
    <source>
        <dbReference type="ARBA" id="ARBA00023004"/>
    </source>
</evidence>
<dbReference type="AlphaFoldDB" id="A0A2S9MNH8"/>
<accession>A0A2S9MNH8</accession>
<keyword evidence="4" id="KW-0560">Oxidoreductase</keyword>
<dbReference type="SUPFAM" id="SSF63380">
    <property type="entry name" value="Riboflavin synthase domain-like"/>
    <property type="match status" value="1"/>
</dbReference>
<evidence type="ECO:0000256" key="4">
    <source>
        <dbReference type="ARBA" id="ARBA00023002"/>
    </source>
</evidence>
<dbReference type="PROSITE" id="PS51384">
    <property type="entry name" value="FAD_FR"/>
    <property type="match status" value="1"/>
</dbReference>
<dbReference type="SUPFAM" id="SSF54292">
    <property type="entry name" value="2Fe-2S ferredoxin-like"/>
    <property type="match status" value="1"/>
</dbReference>
<comment type="caution">
    <text evidence="9">The sequence shown here is derived from an EMBL/GenBank/DDBJ whole genome shotgun (WGS) entry which is preliminary data.</text>
</comment>
<dbReference type="PANTHER" id="PTHR47354">
    <property type="entry name" value="NADH OXIDOREDUCTASE HCR"/>
    <property type="match status" value="1"/>
</dbReference>
<keyword evidence="1" id="KW-0285">Flavoprotein</keyword>
<protein>
    <submittedName>
        <fullName evidence="9">Oxidoreductase</fullName>
    </submittedName>
</protein>
<dbReference type="PRINTS" id="PR00409">
    <property type="entry name" value="PHDIOXRDTASE"/>
</dbReference>
<dbReference type="GO" id="GO:0046872">
    <property type="term" value="F:metal ion binding"/>
    <property type="evidence" value="ECO:0007669"/>
    <property type="project" value="UniProtKB-KW"/>
</dbReference>
<keyword evidence="3" id="KW-0479">Metal-binding</keyword>
<feature type="domain" description="2Fe-2S ferredoxin-type" evidence="7">
    <location>
        <begin position="236"/>
        <end position="321"/>
    </location>
</feature>
<keyword evidence="2" id="KW-0001">2Fe-2S</keyword>
<dbReference type="GO" id="GO:0016491">
    <property type="term" value="F:oxidoreductase activity"/>
    <property type="evidence" value="ECO:0007669"/>
    <property type="project" value="UniProtKB-KW"/>
</dbReference>
<dbReference type="InterPro" id="IPR017938">
    <property type="entry name" value="Riboflavin_synthase-like_b-brl"/>
</dbReference>
<dbReference type="PROSITE" id="PS51085">
    <property type="entry name" value="2FE2S_FER_2"/>
    <property type="match status" value="1"/>
</dbReference>